<protein>
    <recommendedName>
        <fullName evidence="3">SRPBCC family protein</fullName>
    </recommendedName>
</protein>
<evidence type="ECO:0008006" key="3">
    <source>
        <dbReference type="Google" id="ProtNLM"/>
    </source>
</evidence>
<reference evidence="1 2" key="1">
    <citation type="submission" date="2015-03" db="EMBL/GenBank/DDBJ databases">
        <title>Genome sequence of Pseudoalteromonas aurantia.</title>
        <authorList>
            <person name="Xie B.-B."/>
            <person name="Rong J.-C."/>
            <person name="Qin Q.-L."/>
            <person name="Zhang Y.-Z."/>
        </authorList>
    </citation>
    <scope>NUCLEOTIDE SEQUENCE [LARGE SCALE GENOMIC DNA]</scope>
    <source>
        <strain evidence="1 2">208</strain>
    </source>
</reference>
<dbReference type="Proteomes" id="UP000615755">
    <property type="component" value="Unassembled WGS sequence"/>
</dbReference>
<evidence type="ECO:0000313" key="2">
    <source>
        <dbReference type="Proteomes" id="UP000615755"/>
    </source>
</evidence>
<keyword evidence="2" id="KW-1185">Reference proteome</keyword>
<name>A0ABR9EDW2_9GAMM</name>
<dbReference type="EMBL" id="AQGV01000012">
    <property type="protein sequence ID" value="MBE0369180.1"/>
    <property type="molecule type" value="Genomic_DNA"/>
</dbReference>
<gene>
    <name evidence="1" type="ORF">PAUR_a2979</name>
</gene>
<proteinExistence type="predicted"/>
<comment type="caution">
    <text evidence="1">The sequence shown here is derived from an EMBL/GenBank/DDBJ whole genome shotgun (WGS) entry which is preliminary data.</text>
</comment>
<evidence type="ECO:0000313" key="1">
    <source>
        <dbReference type="EMBL" id="MBE0369180.1"/>
    </source>
</evidence>
<organism evidence="1 2">
    <name type="scientific">Pseudoalteromonas aurantia 208</name>
    <dbReference type="NCBI Taxonomy" id="1314867"/>
    <lineage>
        <taxon>Bacteria</taxon>
        <taxon>Pseudomonadati</taxon>
        <taxon>Pseudomonadota</taxon>
        <taxon>Gammaproteobacteria</taxon>
        <taxon>Alteromonadales</taxon>
        <taxon>Pseudoalteromonadaceae</taxon>
        <taxon>Pseudoalteromonas</taxon>
    </lineage>
</organism>
<sequence>MTLLDIIIELPKEGEFNFYQLTDCQFLSHIFRAQITALDNKEQTERRLVSMRGHQFTERVIQLSDTSLTYQIEGNGPIKLHLGEINYTNSNTQHFLHYKISGTSNTWLPSWLLKVVLYYDFKRAGKRLWSVLNES</sequence>
<accession>A0ABR9EDW2</accession>
<dbReference type="RefSeq" id="WP_192508352.1">
    <property type="nucleotide sequence ID" value="NZ_AQGV01000012.1"/>
</dbReference>